<accession>A0ABQ1WEK7</accession>
<keyword evidence="2" id="KW-1185">Reference proteome</keyword>
<sequence length="174" mass="19515">MANIITLFFSIILSFGSNSEENIPHPSNDSVTTFYLIRHAEKDRSDSKNSNPALTEKGLKRAENWANVLKDIEFDAVYSTNYKRTMQTAKPLADLKKLELLNYDANNLYSPEFKKATSGKTLLVVGHSNTTPQFANAILDEKKYENIDDSENGALFIVEVQADGSSRSKVLYIN</sequence>
<name>A0ABQ1WEK7_9FLAO</name>
<dbReference type="InterPro" id="IPR013078">
    <property type="entry name" value="His_Pase_superF_clade-1"/>
</dbReference>
<dbReference type="EMBL" id="BMIX01000001">
    <property type="protein sequence ID" value="GGG25357.1"/>
    <property type="molecule type" value="Genomic_DNA"/>
</dbReference>
<evidence type="ECO:0000313" key="2">
    <source>
        <dbReference type="Proteomes" id="UP000605733"/>
    </source>
</evidence>
<reference evidence="2" key="1">
    <citation type="journal article" date="2019" name="Int. J. Syst. Evol. Microbiol.">
        <title>The Global Catalogue of Microorganisms (GCM) 10K type strain sequencing project: providing services to taxonomists for standard genome sequencing and annotation.</title>
        <authorList>
            <consortium name="The Broad Institute Genomics Platform"/>
            <consortium name="The Broad Institute Genome Sequencing Center for Infectious Disease"/>
            <person name="Wu L."/>
            <person name="Ma J."/>
        </authorList>
    </citation>
    <scope>NUCLEOTIDE SEQUENCE [LARGE SCALE GENOMIC DNA]</scope>
    <source>
        <strain evidence="2">CGMCC 1.15422</strain>
    </source>
</reference>
<dbReference type="Gene3D" id="3.40.50.1240">
    <property type="entry name" value="Phosphoglycerate mutase-like"/>
    <property type="match status" value="1"/>
</dbReference>
<dbReference type="Pfam" id="PF00300">
    <property type="entry name" value="His_Phos_1"/>
    <property type="match status" value="1"/>
</dbReference>
<gene>
    <name evidence="1" type="ORF">GCM10011532_05910</name>
</gene>
<dbReference type="SMART" id="SM00855">
    <property type="entry name" value="PGAM"/>
    <property type="match status" value="1"/>
</dbReference>
<comment type="caution">
    <text evidence="1">The sequence shown here is derived from an EMBL/GenBank/DDBJ whole genome shotgun (WGS) entry which is preliminary data.</text>
</comment>
<evidence type="ECO:0008006" key="3">
    <source>
        <dbReference type="Google" id="ProtNLM"/>
    </source>
</evidence>
<dbReference type="SUPFAM" id="SSF53254">
    <property type="entry name" value="Phosphoglycerate mutase-like"/>
    <property type="match status" value="1"/>
</dbReference>
<evidence type="ECO:0000313" key="1">
    <source>
        <dbReference type="EMBL" id="GGG25357.1"/>
    </source>
</evidence>
<dbReference type="Proteomes" id="UP000605733">
    <property type="component" value="Unassembled WGS sequence"/>
</dbReference>
<protein>
    <recommendedName>
        <fullName evidence="3">Phosphoglycerate mutase</fullName>
    </recommendedName>
</protein>
<dbReference type="CDD" id="cd07067">
    <property type="entry name" value="HP_PGM_like"/>
    <property type="match status" value="1"/>
</dbReference>
<proteinExistence type="predicted"/>
<dbReference type="InterPro" id="IPR029033">
    <property type="entry name" value="His_PPase_superfam"/>
</dbReference>
<dbReference type="RefSeq" id="WP_011710136.1">
    <property type="nucleotide sequence ID" value="NZ_BMIX01000001.1"/>
</dbReference>
<organism evidence="1 2">
    <name type="scientific">Christiangramia forsetii</name>
    <dbReference type="NCBI Taxonomy" id="411153"/>
    <lineage>
        <taxon>Bacteria</taxon>
        <taxon>Pseudomonadati</taxon>
        <taxon>Bacteroidota</taxon>
        <taxon>Flavobacteriia</taxon>
        <taxon>Flavobacteriales</taxon>
        <taxon>Flavobacteriaceae</taxon>
        <taxon>Christiangramia</taxon>
    </lineage>
</organism>